<evidence type="ECO:0000256" key="1">
    <source>
        <dbReference type="SAM" id="Phobius"/>
    </source>
</evidence>
<comment type="caution">
    <text evidence="2">The sequence shown here is derived from an EMBL/GenBank/DDBJ whole genome shotgun (WGS) entry which is preliminary data.</text>
</comment>
<keyword evidence="1" id="KW-0472">Membrane</keyword>
<sequence>HSINVNDQNTICRDFKCLNSFRYLQSISFCLLYCEIISNNYQISSNQQQFIISNFKTKISSIEHSSFIYYFLFIHLILSAVIINLPKKYFRKFVCVYLLKKLKLSAIEANNKESKLYSSVNFNKTPKKETSLELNVNIEECNRLAEKNLTQLNYPIICIFFLNKTKNIIPIEKYSRIKKKFDT</sequence>
<keyword evidence="3" id="KW-1185">Reference proteome</keyword>
<evidence type="ECO:0000313" key="2">
    <source>
        <dbReference type="EMBL" id="ETN98706.1"/>
    </source>
</evidence>
<evidence type="ECO:0000313" key="3">
    <source>
        <dbReference type="Proteomes" id="UP000023152"/>
    </source>
</evidence>
<name>X6LC38_RETFI</name>
<protein>
    <recommendedName>
        <fullName evidence="4">Transmembrane protein</fullName>
    </recommendedName>
</protein>
<dbReference type="Proteomes" id="UP000023152">
    <property type="component" value="Unassembled WGS sequence"/>
</dbReference>
<reference evidence="2 3" key="1">
    <citation type="journal article" date="2013" name="Curr. Biol.">
        <title>The Genome of the Foraminiferan Reticulomyxa filosa.</title>
        <authorList>
            <person name="Glockner G."/>
            <person name="Hulsmann N."/>
            <person name="Schleicher M."/>
            <person name="Noegel A.A."/>
            <person name="Eichinger L."/>
            <person name="Gallinger C."/>
            <person name="Pawlowski J."/>
            <person name="Sierra R."/>
            <person name="Euteneuer U."/>
            <person name="Pillet L."/>
            <person name="Moustafa A."/>
            <person name="Platzer M."/>
            <person name="Groth M."/>
            <person name="Szafranski K."/>
            <person name="Schliwa M."/>
        </authorList>
    </citation>
    <scope>NUCLEOTIDE SEQUENCE [LARGE SCALE GENOMIC DNA]</scope>
</reference>
<keyword evidence="1" id="KW-1133">Transmembrane helix</keyword>
<dbReference type="EMBL" id="ASPP01045983">
    <property type="protein sequence ID" value="ETN98706.1"/>
    <property type="molecule type" value="Genomic_DNA"/>
</dbReference>
<keyword evidence="1" id="KW-0812">Transmembrane</keyword>
<dbReference type="AlphaFoldDB" id="X6LC38"/>
<feature type="transmembrane region" description="Helical" evidence="1">
    <location>
        <begin position="67"/>
        <end position="85"/>
    </location>
</feature>
<gene>
    <name evidence="2" type="ORF">RFI_38786</name>
</gene>
<organism evidence="2 3">
    <name type="scientific">Reticulomyxa filosa</name>
    <dbReference type="NCBI Taxonomy" id="46433"/>
    <lineage>
        <taxon>Eukaryota</taxon>
        <taxon>Sar</taxon>
        <taxon>Rhizaria</taxon>
        <taxon>Retaria</taxon>
        <taxon>Foraminifera</taxon>
        <taxon>Monothalamids</taxon>
        <taxon>Reticulomyxidae</taxon>
        <taxon>Reticulomyxa</taxon>
    </lineage>
</organism>
<accession>X6LC38</accession>
<evidence type="ECO:0008006" key="4">
    <source>
        <dbReference type="Google" id="ProtNLM"/>
    </source>
</evidence>
<feature type="non-terminal residue" evidence="2">
    <location>
        <position position="1"/>
    </location>
</feature>
<proteinExistence type="predicted"/>